<name>A0ABT4VVB0_9HYPH</name>
<feature type="domain" description="Glucose-methanol-choline oxidoreductase N-terminal" evidence="6">
    <location>
        <begin position="80"/>
        <end position="103"/>
    </location>
</feature>
<evidence type="ECO:0000256" key="5">
    <source>
        <dbReference type="RuleBase" id="RU003968"/>
    </source>
</evidence>
<evidence type="ECO:0000313" key="9">
    <source>
        <dbReference type="Proteomes" id="UP001148313"/>
    </source>
</evidence>
<evidence type="ECO:0000313" key="8">
    <source>
        <dbReference type="EMBL" id="MDA4848636.1"/>
    </source>
</evidence>
<sequence length="552" mass="60007">MQQYDYIITGGGSAGCVLASRLTEDPDVTVLLLEAGGEDRNILFHWPAGFAKMTKGIASWGWETVPQRNMNDRVLWYTQAKVVGGGSTINAQVYTRGNAVDYDAWRDQAGCEGWGYREALPYFKRSEGNQVFSDDYHGADGPLGVSQPVAPLPVAWAFIRAAQEYGIPYNPDFNGARQAGTGFYQLTQRDARRSSASTAFLKPAMSRPNLTVRTGAQALKVVVENGRAIGVDYSAGQSVHTARASREVLVTSGAIGSPRLLLLSGIGPADHLKSAGVGVVHDLPGVGENLHDHLDLFVIAECAGRYSYDHYGKWHHALRAGVQYLLFRNGPAASSLFETGAFWRSEPGEGPCDLQFHFGQGSGIEAGVAAMKQGGVTLNAAYMRPKSRGTVRLKTADPADAPLIDPNYWQEPEDRQRHIEGLKIARDIMRQPALQPFLKAERLPGPDVRSDADLFEYACANAKTQHHPVGTCKMGTDDMAVVDAELKVRGIDGLRVCDSSIMPSINSSNTNAPTLMIGEKASDMVRGLPPLPPAIFEYERNEPRQTIRAHQA</sequence>
<reference evidence="8" key="1">
    <citation type="submission" date="2022-11" db="EMBL/GenBank/DDBJ databases">
        <title>Hoeflea poritis sp. nov., isolated from scleractinian coral Porites lutea.</title>
        <authorList>
            <person name="Zhang G."/>
            <person name="Wei Q."/>
            <person name="Cai L."/>
        </authorList>
    </citation>
    <scope>NUCLEOTIDE SEQUENCE</scope>
    <source>
        <strain evidence="8">E7-10</strain>
    </source>
</reference>
<dbReference type="RefSeq" id="WP_271092510.1">
    <property type="nucleotide sequence ID" value="NZ_JAPJZH010000026.1"/>
</dbReference>
<gene>
    <name evidence="8" type="ORF">OOZ53_24990</name>
</gene>
<dbReference type="PROSITE" id="PS00624">
    <property type="entry name" value="GMC_OXRED_2"/>
    <property type="match status" value="1"/>
</dbReference>
<dbReference type="EC" id="1.1.99.1" evidence="8"/>
<dbReference type="Proteomes" id="UP001148313">
    <property type="component" value="Unassembled WGS sequence"/>
</dbReference>
<comment type="cofactor">
    <cofactor evidence="1">
        <name>FAD</name>
        <dbReference type="ChEBI" id="CHEBI:57692"/>
    </cofactor>
</comment>
<evidence type="ECO:0000259" key="6">
    <source>
        <dbReference type="PROSITE" id="PS00623"/>
    </source>
</evidence>
<keyword evidence="9" id="KW-1185">Reference proteome</keyword>
<dbReference type="Pfam" id="PF00732">
    <property type="entry name" value="GMC_oxred_N"/>
    <property type="match status" value="1"/>
</dbReference>
<evidence type="ECO:0000256" key="2">
    <source>
        <dbReference type="ARBA" id="ARBA00010790"/>
    </source>
</evidence>
<dbReference type="EMBL" id="JAPJZH010000026">
    <property type="protein sequence ID" value="MDA4848636.1"/>
    <property type="molecule type" value="Genomic_DNA"/>
</dbReference>
<dbReference type="SUPFAM" id="SSF51905">
    <property type="entry name" value="FAD/NAD(P)-binding domain"/>
    <property type="match status" value="1"/>
</dbReference>
<dbReference type="InterPro" id="IPR000172">
    <property type="entry name" value="GMC_OxRdtase_N"/>
</dbReference>
<dbReference type="SUPFAM" id="SSF54373">
    <property type="entry name" value="FAD-linked reductases, C-terminal domain"/>
    <property type="match status" value="1"/>
</dbReference>
<dbReference type="PANTHER" id="PTHR11552">
    <property type="entry name" value="GLUCOSE-METHANOL-CHOLINE GMC OXIDOREDUCTASE"/>
    <property type="match status" value="1"/>
</dbReference>
<dbReference type="Gene3D" id="3.30.560.10">
    <property type="entry name" value="Glucose Oxidase, domain 3"/>
    <property type="match status" value="1"/>
</dbReference>
<comment type="caution">
    <text evidence="8">The sequence shown here is derived from an EMBL/GenBank/DDBJ whole genome shotgun (WGS) entry which is preliminary data.</text>
</comment>
<dbReference type="NCBIfam" id="NF002550">
    <property type="entry name" value="PRK02106.1"/>
    <property type="match status" value="1"/>
</dbReference>
<feature type="domain" description="Glucose-methanol-choline oxidoreductase N-terminal" evidence="7">
    <location>
        <begin position="253"/>
        <end position="267"/>
    </location>
</feature>
<dbReference type="Gene3D" id="3.50.50.60">
    <property type="entry name" value="FAD/NAD(P)-binding domain"/>
    <property type="match status" value="1"/>
</dbReference>
<dbReference type="GO" id="GO:0008812">
    <property type="term" value="F:choline dehydrogenase activity"/>
    <property type="evidence" value="ECO:0007669"/>
    <property type="project" value="UniProtKB-EC"/>
</dbReference>
<dbReference type="InterPro" id="IPR012132">
    <property type="entry name" value="GMC_OxRdtase"/>
</dbReference>
<protein>
    <submittedName>
        <fullName evidence="8">Choline dehydrogenase</fullName>
        <ecNumber evidence="8">1.1.99.1</ecNumber>
    </submittedName>
</protein>
<keyword evidence="8" id="KW-0560">Oxidoreductase</keyword>
<proteinExistence type="inferred from homology"/>
<dbReference type="InterPro" id="IPR036188">
    <property type="entry name" value="FAD/NAD-bd_sf"/>
</dbReference>
<evidence type="ECO:0000256" key="4">
    <source>
        <dbReference type="ARBA" id="ARBA00022827"/>
    </source>
</evidence>
<evidence type="ECO:0000259" key="7">
    <source>
        <dbReference type="PROSITE" id="PS00624"/>
    </source>
</evidence>
<keyword evidence="4 5" id="KW-0274">FAD</keyword>
<keyword evidence="3 5" id="KW-0285">Flavoprotein</keyword>
<accession>A0ABT4VVB0</accession>
<dbReference type="InterPro" id="IPR007867">
    <property type="entry name" value="GMC_OxRtase_C"/>
</dbReference>
<evidence type="ECO:0000256" key="3">
    <source>
        <dbReference type="ARBA" id="ARBA00022630"/>
    </source>
</evidence>
<organism evidence="8 9">
    <name type="scientific">Hoeflea poritis</name>
    <dbReference type="NCBI Taxonomy" id="2993659"/>
    <lineage>
        <taxon>Bacteria</taxon>
        <taxon>Pseudomonadati</taxon>
        <taxon>Pseudomonadota</taxon>
        <taxon>Alphaproteobacteria</taxon>
        <taxon>Hyphomicrobiales</taxon>
        <taxon>Rhizobiaceae</taxon>
        <taxon>Hoeflea</taxon>
    </lineage>
</organism>
<dbReference type="PIRSF" id="PIRSF000137">
    <property type="entry name" value="Alcohol_oxidase"/>
    <property type="match status" value="1"/>
</dbReference>
<comment type="similarity">
    <text evidence="2 5">Belongs to the GMC oxidoreductase family.</text>
</comment>
<dbReference type="PANTHER" id="PTHR11552:SF147">
    <property type="entry name" value="CHOLINE DEHYDROGENASE, MITOCHONDRIAL"/>
    <property type="match status" value="1"/>
</dbReference>
<dbReference type="PROSITE" id="PS00623">
    <property type="entry name" value="GMC_OXRED_1"/>
    <property type="match status" value="1"/>
</dbReference>
<dbReference type="Pfam" id="PF05199">
    <property type="entry name" value="GMC_oxred_C"/>
    <property type="match status" value="1"/>
</dbReference>
<evidence type="ECO:0000256" key="1">
    <source>
        <dbReference type="ARBA" id="ARBA00001974"/>
    </source>
</evidence>